<organism evidence="1 2">
    <name type="scientific">Vermiconidia calcicola</name>
    <dbReference type="NCBI Taxonomy" id="1690605"/>
    <lineage>
        <taxon>Eukaryota</taxon>
        <taxon>Fungi</taxon>
        <taxon>Dikarya</taxon>
        <taxon>Ascomycota</taxon>
        <taxon>Pezizomycotina</taxon>
        <taxon>Dothideomycetes</taxon>
        <taxon>Dothideomycetidae</taxon>
        <taxon>Mycosphaerellales</taxon>
        <taxon>Extremaceae</taxon>
        <taxon>Vermiconidia</taxon>
    </lineage>
</organism>
<protein>
    <submittedName>
        <fullName evidence="1">Uncharacterized protein</fullName>
    </submittedName>
</protein>
<dbReference type="EMBL" id="JAUTXU010000026">
    <property type="protein sequence ID" value="KAK3719466.1"/>
    <property type="molecule type" value="Genomic_DNA"/>
</dbReference>
<sequence length="794" mass="87061">MDARNTTQQAPPATSAGMDQSDDLTAEVDEPPDDFHWSPTTLKTGYFRPELQSQRRESLLTRQLHSEAEHTDEGQMSPPPRTLSTQSTWSNPSTGSMAELTSDDGRSVASPAISPPLGPTHPRGSLPIHGKPLEPNVEIVGHDVVAQTSGKATGPEKSVEADLGRKRCISFACRGKATPKATPPPPPVVEPAESKPSSPPKRKCMLKFACPTRSASKNKPHPNPPTKRPVSPPPPTRRPSIGPKHRGSDSTVTHVSPKNVRKNSIATITDATTETAQPSEPTRTTSYSDESSEDEGKEAMRFHEFGASEDEPEEWVKESTCHRSRLTVNDTLQKENIIRKTCEEVEEEALEEEEEDEQDDLDDELAAVEDMDDENEDSQNGKDEEDESDDGFHSDDEEGFASNDSEGDDDSDFEWWRPGNASTAATSVEHLDRLATINTQQPRASSVGSASSAPISPRSSRMTVRRSGTNNSQTPAMTINRRPSTDLPDSTDFVCGTLDEDRPIEQAYINRKKMKDAAKHPVRPQDIDPSFPTSDPEMDEEDDDDVDEVPESEEEEDLMHGEIDELHGAGAAKKMSPMHPRGRSNAHRSPPPSTRLRSPPPAKRVSIARSPPPPTRLRSPPPPKRVSIARSPPPPTKRARSPAPRKLFGHSPNRMKSPAPVSRMTSPPNSPTDQAGKLSFMPHLGARPALTHTASLPRRPLTLSKLATFSHADEDSDTGVTTEVPKRGAIDIVKGVEWKRKRRQEKLYQKACAKAATKGEKAHKVKPGKGAERMRELGLQLQQHHGKAEHILSL</sequence>
<comment type="caution">
    <text evidence="1">The sequence shown here is derived from an EMBL/GenBank/DDBJ whole genome shotgun (WGS) entry which is preliminary data.</text>
</comment>
<evidence type="ECO:0000313" key="2">
    <source>
        <dbReference type="Proteomes" id="UP001281147"/>
    </source>
</evidence>
<dbReference type="Proteomes" id="UP001281147">
    <property type="component" value="Unassembled WGS sequence"/>
</dbReference>
<accession>A0ACC3NM23</accession>
<gene>
    <name evidence="1" type="ORF">LTR37_004324</name>
</gene>
<proteinExistence type="predicted"/>
<reference evidence="1" key="1">
    <citation type="submission" date="2023-07" db="EMBL/GenBank/DDBJ databases">
        <title>Black Yeasts Isolated from many extreme environments.</title>
        <authorList>
            <person name="Coleine C."/>
            <person name="Stajich J.E."/>
            <person name="Selbmann L."/>
        </authorList>
    </citation>
    <scope>NUCLEOTIDE SEQUENCE</scope>
    <source>
        <strain evidence="1">CCFEE 5714</strain>
    </source>
</reference>
<keyword evidence="2" id="KW-1185">Reference proteome</keyword>
<evidence type="ECO:0000313" key="1">
    <source>
        <dbReference type="EMBL" id="KAK3719466.1"/>
    </source>
</evidence>
<name>A0ACC3NM23_9PEZI</name>